<dbReference type="GO" id="GO:0009251">
    <property type="term" value="P:glucan catabolic process"/>
    <property type="evidence" value="ECO:0007669"/>
    <property type="project" value="TreeGrafter"/>
</dbReference>
<feature type="region of interest" description="Disordered" evidence="6">
    <location>
        <begin position="320"/>
        <end position="367"/>
    </location>
</feature>
<evidence type="ECO:0000256" key="6">
    <source>
        <dbReference type="SAM" id="MobiDB-lite"/>
    </source>
</evidence>
<dbReference type="GO" id="GO:0052861">
    <property type="term" value="F:endo-1,3(4)-beta-glucanase activity"/>
    <property type="evidence" value="ECO:0007669"/>
    <property type="project" value="UniProtKB-EC"/>
</dbReference>
<comment type="similarity">
    <text evidence="2">Belongs to the glycosyl hydrolase 16 family.</text>
</comment>
<dbReference type="InterPro" id="IPR050546">
    <property type="entry name" value="Glycosyl_Hydrlase_16"/>
</dbReference>
<reference evidence="9 10" key="1">
    <citation type="submission" date="2017-03" db="EMBL/GenBank/DDBJ databases">
        <title>Genomes of endolithic fungi from Antarctica.</title>
        <authorList>
            <person name="Coleine C."/>
            <person name="Masonjones S."/>
            <person name="Stajich J.E."/>
        </authorList>
    </citation>
    <scope>NUCLEOTIDE SEQUENCE [LARGE SCALE GENOMIC DNA]</scope>
    <source>
        <strain evidence="9 10">CCFEE 6314</strain>
    </source>
</reference>
<feature type="chain" id="PRO_5019222461" description="endo-1,3(4)-beta-glucanase" evidence="7">
    <location>
        <begin position="22"/>
        <end position="367"/>
    </location>
</feature>
<dbReference type="EMBL" id="NAJM01000023">
    <property type="protein sequence ID" value="RVX70403.1"/>
    <property type="molecule type" value="Genomic_DNA"/>
</dbReference>
<dbReference type="SUPFAM" id="SSF49899">
    <property type="entry name" value="Concanavalin A-like lectins/glucanases"/>
    <property type="match status" value="1"/>
</dbReference>
<evidence type="ECO:0000313" key="9">
    <source>
        <dbReference type="EMBL" id="RVX70403.1"/>
    </source>
</evidence>
<dbReference type="VEuPathDB" id="FungiDB:PV10_03248"/>
<feature type="signal peptide" evidence="7">
    <location>
        <begin position="1"/>
        <end position="21"/>
    </location>
</feature>
<accession>A0A438N3T8</accession>
<comment type="caution">
    <text evidence="9">The sequence shown here is derived from an EMBL/GenBank/DDBJ whole genome shotgun (WGS) entry which is preliminary data.</text>
</comment>
<dbReference type="Proteomes" id="UP000288859">
    <property type="component" value="Unassembled WGS sequence"/>
</dbReference>
<keyword evidence="4" id="KW-0378">Hydrolase</keyword>
<gene>
    <name evidence="9" type="ORF">B0A52_05902</name>
</gene>
<dbReference type="Pfam" id="PF26113">
    <property type="entry name" value="GH16_XgeA"/>
    <property type="match status" value="1"/>
</dbReference>
<comment type="catalytic activity">
    <reaction evidence="1">
        <text>Endohydrolysis of (1-&gt;3)- or (1-&gt;4)-linkages in beta-D-glucans when the glucose residue whose reducing group is involved in the linkage to be hydrolyzed is itself substituted at C-3.</text>
        <dbReference type="EC" id="3.2.1.6"/>
    </reaction>
</comment>
<evidence type="ECO:0000256" key="2">
    <source>
        <dbReference type="ARBA" id="ARBA00006865"/>
    </source>
</evidence>
<proteinExistence type="inferred from homology"/>
<dbReference type="FunFam" id="2.60.120.200:FF:000114">
    <property type="entry name" value="Probable endo-1,3(4)-beta-glucanase NFIA_089530"/>
    <property type="match status" value="1"/>
</dbReference>
<dbReference type="EC" id="3.2.1.6" evidence="3"/>
<dbReference type="Gene3D" id="2.60.120.200">
    <property type="match status" value="1"/>
</dbReference>
<evidence type="ECO:0000256" key="7">
    <source>
        <dbReference type="SAM" id="SignalP"/>
    </source>
</evidence>
<feature type="compositionally biased region" description="Pro residues" evidence="6">
    <location>
        <begin position="330"/>
        <end position="339"/>
    </location>
</feature>
<evidence type="ECO:0000256" key="1">
    <source>
        <dbReference type="ARBA" id="ARBA00000124"/>
    </source>
</evidence>
<dbReference type="PROSITE" id="PS51762">
    <property type="entry name" value="GH16_2"/>
    <property type="match status" value="1"/>
</dbReference>
<evidence type="ECO:0000256" key="3">
    <source>
        <dbReference type="ARBA" id="ARBA00012599"/>
    </source>
</evidence>
<dbReference type="CDD" id="cd02181">
    <property type="entry name" value="GH16_fungal_Lam16A_glucanase"/>
    <property type="match status" value="1"/>
</dbReference>
<evidence type="ECO:0000256" key="5">
    <source>
        <dbReference type="ARBA" id="ARBA00023295"/>
    </source>
</evidence>
<evidence type="ECO:0000313" key="10">
    <source>
        <dbReference type="Proteomes" id="UP000288859"/>
    </source>
</evidence>
<sequence length="367" mass="39815">MTSLFIILMLLVSQLVPFTTATYRLVKDYSGDAFWQSFEFFTDPDPTDGHVEYIPLEAANATGIAGFLDGGNSSYAIFMGVDTKEVAPQGRASVRVSSDDTFQHALVIADVVHMPGGICGTWPAFWMLGKDWPNNGEIDIIEGVNDQYTNSMTLHTAAGPVIENGTFRGDLITSNCDINAPGQPTNAGCSIGDVSNLTFGPDFNSAGGGVFATEWTSDFIKIWFFPRGTFPSDIVESAPVPGENWGTPASVFQGQFNMDDHFKNLQIIFDTTFCGQWAGQVWSDSECAALAPTCEEYVTNNPSAFVEAYWSINTLQVFQDDGGSNEGFDTPPPRPPRPNSPDGGSPGSSAKHRRRSENEHGVIPIYL</sequence>
<dbReference type="InterPro" id="IPR013320">
    <property type="entry name" value="ConA-like_dom_sf"/>
</dbReference>
<evidence type="ECO:0000259" key="8">
    <source>
        <dbReference type="PROSITE" id="PS51762"/>
    </source>
</evidence>
<name>A0A438N3T8_EXOME</name>
<evidence type="ECO:0000256" key="4">
    <source>
        <dbReference type="ARBA" id="ARBA00022801"/>
    </source>
</evidence>
<protein>
    <recommendedName>
        <fullName evidence="3">endo-1,3(4)-beta-glucanase</fullName>
        <ecNumber evidence="3">3.2.1.6</ecNumber>
    </recommendedName>
</protein>
<dbReference type="InterPro" id="IPR000757">
    <property type="entry name" value="Beta-glucanase-like"/>
</dbReference>
<dbReference type="AlphaFoldDB" id="A0A438N3T8"/>
<keyword evidence="5" id="KW-0326">Glycosidase</keyword>
<keyword evidence="7" id="KW-0732">Signal</keyword>
<dbReference type="OrthoDB" id="192832at2759"/>
<feature type="domain" description="GH16" evidence="8">
    <location>
        <begin position="16"/>
        <end position="286"/>
    </location>
</feature>
<dbReference type="PANTHER" id="PTHR10963">
    <property type="entry name" value="GLYCOSYL HYDROLASE-RELATED"/>
    <property type="match status" value="1"/>
</dbReference>
<feature type="compositionally biased region" description="Low complexity" evidence="6">
    <location>
        <begin position="340"/>
        <end position="349"/>
    </location>
</feature>
<organism evidence="9 10">
    <name type="scientific">Exophiala mesophila</name>
    <name type="common">Black yeast-like fungus</name>
    <dbReference type="NCBI Taxonomy" id="212818"/>
    <lineage>
        <taxon>Eukaryota</taxon>
        <taxon>Fungi</taxon>
        <taxon>Dikarya</taxon>
        <taxon>Ascomycota</taxon>
        <taxon>Pezizomycotina</taxon>
        <taxon>Eurotiomycetes</taxon>
        <taxon>Chaetothyriomycetidae</taxon>
        <taxon>Chaetothyriales</taxon>
        <taxon>Herpotrichiellaceae</taxon>
        <taxon>Exophiala</taxon>
    </lineage>
</organism>
<dbReference type="PANTHER" id="PTHR10963:SF24">
    <property type="entry name" value="GLYCOSIDASE C21B10.07-RELATED"/>
    <property type="match status" value="1"/>
</dbReference>